<dbReference type="Gene3D" id="3.30.40.10">
    <property type="entry name" value="Zinc/RING finger domain, C3HC4 (zinc finger)"/>
    <property type="match status" value="2"/>
</dbReference>
<keyword evidence="2 4" id="KW-0863">Zinc-finger</keyword>
<sequence>MADTCIVCLGDLALQNPGHLATTESAVAREPLEDGADTGRDPSAAQTTDSPASDAAPGDDEMVAHLLPCGHNLHNECLKPWVERANSCPICRANFNMVELSARIGAPIVSSYAVQDRQQVADIDPSMIIEEDYILEDDGSYDACMVCDEFGDSAQLMYCHSCEQLCHVFCAGLDRMPTRGAWYCQGCVENPELLTAAAARQAPRGPAAFVNGRSRLPRRAGAPDEWVGVWQSVWDRLHFDIEFPFEDDTQSDSRSEAQRRENQEWERRFELARRMGAGTRFRAAADNIHAQRAGSANRSRLANGPLHRDAPKTPKDPESQEELRAWNQFEKAREQIAQIEGVPAPADNSGSLRRKRKSVDSSPAESEAREREPERKLKRPRTRLNVETAESSITAARRNTIIVPSSAPEQHASPTNGVKDTGDPSATPGFLQSLLKEVEVDRHAERDREIAAPQPKRIIVDRACSPQNSSPGLSPVYPIPHGMATPPPLNLTILRTKSPVQQDAQLSPTYSPYSPADDEVRRGRHKISHRSPGLSSPPRSKDSSPSRASSLSYSTKAELQRMVTVALKPLYIKKDITKDEYTDINRDISRLLYDRVGDAGAEALANHETREKWQKMAVDEVEGAVKALRVNGPVFISVAEDSSSSSP</sequence>
<feature type="region of interest" description="Disordered" evidence="5">
    <location>
        <begin position="288"/>
        <end position="322"/>
    </location>
</feature>
<dbReference type="SUPFAM" id="SSF57903">
    <property type="entry name" value="FYVE/PHD zinc finger"/>
    <property type="match status" value="1"/>
</dbReference>
<dbReference type="InterPro" id="IPR001841">
    <property type="entry name" value="Znf_RING"/>
</dbReference>
<dbReference type="AlphaFoldDB" id="A0A6A6WYP3"/>
<evidence type="ECO:0000256" key="5">
    <source>
        <dbReference type="SAM" id="MobiDB-lite"/>
    </source>
</evidence>
<feature type="domain" description="RING-type" evidence="7">
    <location>
        <begin position="5"/>
        <end position="92"/>
    </location>
</feature>
<dbReference type="PROSITE" id="PS50016">
    <property type="entry name" value="ZF_PHD_2"/>
    <property type="match status" value="1"/>
</dbReference>
<evidence type="ECO:0000259" key="6">
    <source>
        <dbReference type="PROSITE" id="PS50016"/>
    </source>
</evidence>
<feature type="compositionally biased region" description="Basic and acidic residues" evidence="5">
    <location>
        <begin position="306"/>
        <end position="322"/>
    </location>
</feature>
<feature type="domain" description="PHD-type" evidence="6">
    <location>
        <begin position="141"/>
        <end position="190"/>
    </location>
</feature>
<feature type="region of interest" description="Disordered" evidence="5">
    <location>
        <begin position="500"/>
        <end position="555"/>
    </location>
</feature>
<dbReference type="PANTHER" id="PTHR12618:SF20">
    <property type="entry name" value="PHD AND RING FINGER DOMAIN-CONTAINING PROTEIN 1"/>
    <property type="match status" value="1"/>
</dbReference>
<evidence type="ECO:0000259" key="7">
    <source>
        <dbReference type="PROSITE" id="PS50089"/>
    </source>
</evidence>
<dbReference type="SMART" id="SM00184">
    <property type="entry name" value="RING"/>
    <property type="match status" value="1"/>
</dbReference>
<keyword evidence="9" id="KW-1185">Reference proteome</keyword>
<dbReference type="InterPro" id="IPR019787">
    <property type="entry name" value="Znf_PHD-finger"/>
</dbReference>
<protein>
    <recommendedName>
        <fullName evidence="10">PHD and RING finger domain-containing protein</fullName>
    </recommendedName>
</protein>
<dbReference type="SMART" id="SM00249">
    <property type="entry name" value="PHD"/>
    <property type="match status" value="1"/>
</dbReference>
<evidence type="ECO:0000313" key="9">
    <source>
        <dbReference type="Proteomes" id="UP000799757"/>
    </source>
</evidence>
<feature type="compositionally biased region" description="Basic and acidic residues" evidence="5">
    <location>
        <begin position="366"/>
        <end position="375"/>
    </location>
</feature>
<evidence type="ECO:0000313" key="8">
    <source>
        <dbReference type="EMBL" id="KAF2789202.1"/>
    </source>
</evidence>
<dbReference type="InterPro" id="IPR001965">
    <property type="entry name" value="Znf_PHD"/>
</dbReference>
<gene>
    <name evidence="8" type="ORF">K505DRAFT_253842</name>
</gene>
<accession>A0A6A6WYP3</accession>
<dbReference type="InterPro" id="IPR011011">
    <property type="entry name" value="Znf_FYVE_PHD"/>
</dbReference>
<dbReference type="PANTHER" id="PTHR12618">
    <property type="entry name" value="PHD AND RING FINGER DOMAIN-CONTAINING PROTEIN 1"/>
    <property type="match status" value="1"/>
</dbReference>
<feature type="compositionally biased region" description="Polar residues" evidence="5">
    <location>
        <begin position="500"/>
        <end position="512"/>
    </location>
</feature>
<feature type="region of interest" description="Disordered" evidence="5">
    <location>
        <begin position="446"/>
        <end position="476"/>
    </location>
</feature>
<organism evidence="8 9">
    <name type="scientific">Melanomma pulvis-pyrius CBS 109.77</name>
    <dbReference type="NCBI Taxonomy" id="1314802"/>
    <lineage>
        <taxon>Eukaryota</taxon>
        <taxon>Fungi</taxon>
        <taxon>Dikarya</taxon>
        <taxon>Ascomycota</taxon>
        <taxon>Pezizomycotina</taxon>
        <taxon>Dothideomycetes</taxon>
        <taxon>Pleosporomycetidae</taxon>
        <taxon>Pleosporales</taxon>
        <taxon>Melanommataceae</taxon>
        <taxon>Melanomma</taxon>
    </lineage>
</organism>
<evidence type="ECO:0000256" key="1">
    <source>
        <dbReference type="ARBA" id="ARBA00022723"/>
    </source>
</evidence>
<dbReference type="SUPFAM" id="SSF57850">
    <property type="entry name" value="RING/U-box"/>
    <property type="match status" value="1"/>
</dbReference>
<dbReference type="EMBL" id="MU002155">
    <property type="protein sequence ID" value="KAF2789202.1"/>
    <property type="molecule type" value="Genomic_DNA"/>
</dbReference>
<dbReference type="InterPro" id="IPR047157">
    <property type="entry name" value="PHRF1/Atg35"/>
</dbReference>
<proteinExistence type="predicted"/>
<feature type="region of interest" description="Disordered" evidence="5">
    <location>
        <begin position="33"/>
        <end position="59"/>
    </location>
</feature>
<reference evidence="8" key="1">
    <citation type="journal article" date="2020" name="Stud. Mycol.">
        <title>101 Dothideomycetes genomes: a test case for predicting lifestyles and emergence of pathogens.</title>
        <authorList>
            <person name="Haridas S."/>
            <person name="Albert R."/>
            <person name="Binder M."/>
            <person name="Bloem J."/>
            <person name="Labutti K."/>
            <person name="Salamov A."/>
            <person name="Andreopoulos B."/>
            <person name="Baker S."/>
            <person name="Barry K."/>
            <person name="Bills G."/>
            <person name="Bluhm B."/>
            <person name="Cannon C."/>
            <person name="Castanera R."/>
            <person name="Culley D."/>
            <person name="Daum C."/>
            <person name="Ezra D."/>
            <person name="Gonzalez J."/>
            <person name="Henrissat B."/>
            <person name="Kuo A."/>
            <person name="Liang C."/>
            <person name="Lipzen A."/>
            <person name="Lutzoni F."/>
            <person name="Magnuson J."/>
            <person name="Mondo S."/>
            <person name="Nolan M."/>
            <person name="Ohm R."/>
            <person name="Pangilinan J."/>
            <person name="Park H.-J."/>
            <person name="Ramirez L."/>
            <person name="Alfaro M."/>
            <person name="Sun H."/>
            <person name="Tritt A."/>
            <person name="Yoshinaga Y."/>
            <person name="Zwiers L.-H."/>
            <person name="Turgeon B."/>
            <person name="Goodwin S."/>
            <person name="Spatafora J."/>
            <person name="Crous P."/>
            <person name="Grigoriev I."/>
        </authorList>
    </citation>
    <scope>NUCLEOTIDE SEQUENCE</scope>
    <source>
        <strain evidence="8">CBS 109.77</strain>
    </source>
</reference>
<dbReference type="InterPro" id="IPR013083">
    <property type="entry name" value="Znf_RING/FYVE/PHD"/>
</dbReference>
<dbReference type="OrthoDB" id="8062037at2759"/>
<name>A0A6A6WYP3_9PLEO</name>
<keyword evidence="3" id="KW-0862">Zinc</keyword>
<evidence type="ECO:0000256" key="4">
    <source>
        <dbReference type="PROSITE-ProRule" id="PRU00175"/>
    </source>
</evidence>
<dbReference type="Proteomes" id="UP000799757">
    <property type="component" value="Unassembled WGS sequence"/>
</dbReference>
<evidence type="ECO:0000256" key="2">
    <source>
        <dbReference type="ARBA" id="ARBA00022771"/>
    </source>
</evidence>
<dbReference type="Pfam" id="PF13639">
    <property type="entry name" value="zf-RING_2"/>
    <property type="match status" value="1"/>
</dbReference>
<dbReference type="GO" id="GO:0008270">
    <property type="term" value="F:zinc ion binding"/>
    <property type="evidence" value="ECO:0007669"/>
    <property type="project" value="UniProtKB-KW"/>
</dbReference>
<keyword evidence="1" id="KW-0479">Metal-binding</keyword>
<feature type="region of interest" description="Disordered" evidence="5">
    <location>
        <begin position="337"/>
        <end position="429"/>
    </location>
</feature>
<evidence type="ECO:0008006" key="10">
    <source>
        <dbReference type="Google" id="ProtNLM"/>
    </source>
</evidence>
<evidence type="ECO:0000256" key="3">
    <source>
        <dbReference type="ARBA" id="ARBA00022833"/>
    </source>
</evidence>
<dbReference type="PROSITE" id="PS50089">
    <property type="entry name" value="ZF_RING_2"/>
    <property type="match status" value="1"/>
</dbReference>
<feature type="compositionally biased region" description="Low complexity" evidence="5">
    <location>
        <begin position="545"/>
        <end position="554"/>
    </location>
</feature>